<dbReference type="Proteomes" id="UP000254711">
    <property type="component" value="Unassembled WGS sequence"/>
</dbReference>
<sequence length="63" mass="6902">MFPLNGCHRVDRATALSAGIDNVFNKIYAEHVNAATAGLVGYVNTTPVNESDRTCWVKLDVKH</sequence>
<dbReference type="EMBL" id="QQSY01000001">
    <property type="protein sequence ID" value="RDJ00478.1"/>
    <property type="molecule type" value="Genomic_DNA"/>
</dbReference>
<accession>A0A370KDH1</accession>
<name>A0A370KDH1_9GAMM</name>
<evidence type="ECO:0008006" key="3">
    <source>
        <dbReference type="Google" id="ProtNLM"/>
    </source>
</evidence>
<evidence type="ECO:0000313" key="1">
    <source>
        <dbReference type="EMBL" id="RDJ00478.1"/>
    </source>
</evidence>
<comment type="caution">
    <text evidence="1">The sequence shown here is derived from an EMBL/GenBank/DDBJ whole genome shotgun (WGS) entry which is preliminary data.</text>
</comment>
<reference evidence="1 2" key="1">
    <citation type="submission" date="2018-07" db="EMBL/GenBank/DDBJ databases">
        <title>Dyella solisilvae sp. nov., isolated from the pine and broad-leaved mixed forest soil.</title>
        <authorList>
            <person name="Gao Z."/>
            <person name="Qiu L."/>
        </authorList>
    </citation>
    <scope>NUCLEOTIDE SEQUENCE [LARGE SCALE GENOMIC DNA]</scope>
    <source>
        <strain evidence="1 2">DHG54</strain>
    </source>
</reference>
<proteinExistence type="predicted"/>
<organism evidence="1 2">
    <name type="scientific">Dyella solisilvae</name>
    <dbReference type="NCBI Taxonomy" id="1920168"/>
    <lineage>
        <taxon>Bacteria</taxon>
        <taxon>Pseudomonadati</taxon>
        <taxon>Pseudomonadota</taxon>
        <taxon>Gammaproteobacteria</taxon>
        <taxon>Lysobacterales</taxon>
        <taxon>Rhodanobacteraceae</taxon>
        <taxon>Dyella</taxon>
    </lineage>
</organism>
<evidence type="ECO:0000313" key="2">
    <source>
        <dbReference type="Proteomes" id="UP000254711"/>
    </source>
</evidence>
<dbReference type="AlphaFoldDB" id="A0A370KDH1"/>
<keyword evidence="2" id="KW-1185">Reference proteome</keyword>
<gene>
    <name evidence="1" type="ORF">DVT68_06695</name>
</gene>
<protein>
    <recommendedName>
        <fullName evidence="3">TonB-dependent receptor</fullName>
    </recommendedName>
</protein>